<reference evidence="2 3" key="1">
    <citation type="submission" date="2015-01" db="EMBL/GenBank/DDBJ databases">
        <title>Evolution of Trichinella species and genotypes.</title>
        <authorList>
            <person name="Korhonen P.K."/>
            <person name="Edoardo P."/>
            <person name="Giuseppe L.R."/>
            <person name="Gasser R.B."/>
        </authorList>
    </citation>
    <scope>NUCLEOTIDE SEQUENCE [LARGE SCALE GENOMIC DNA]</scope>
    <source>
        <strain evidence="2">ISS120</strain>
    </source>
</reference>
<sequence length="150" mass="16165">MLLALMSSQTVVVPFLFALFIQLYNKSKQHCSIQPCKSEKRGRNAITGIADLMTNLISNDDDDKLFPFVHQFLSLLRRCSNSTDEPALKASVISAAPEVATAAIRSSLSSLAVSSTTGSISLLDDFHGSSFSVSVMPPFFGPANTEYSLA</sequence>
<organism evidence="2 3">
    <name type="scientific">Trichinella britovi</name>
    <name type="common">Parasitic roundworm</name>
    <dbReference type="NCBI Taxonomy" id="45882"/>
    <lineage>
        <taxon>Eukaryota</taxon>
        <taxon>Metazoa</taxon>
        <taxon>Ecdysozoa</taxon>
        <taxon>Nematoda</taxon>
        <taxon>Enoplea</taxon>
        <taxon>Dorylaimia</taxon>
        <taxon>Trichinellida</taxon>
        <taxon>Trichinellidae</taxon>
        <taxon>Trichinella</taxon>
    </lineage>
</organism>
<feature type="signal peptide" evidence="1">
    <location>
        <begin position="1"/>
        <end position="18"/>
    </location>
</feature>
<proteinExistence type="predicted"/>
<comment type="caution">
    <text evidence="2">The sequence shown here is derived from an EMBL/GenBank/DDBJ whole genome shotgun (WGS) entry which is preliminary data.</text>
</comment>
<gene>
    <name evidence="2" type="ORF">T03_11974</name>
</gene>
<evidence type="ECO:0000313" key="3">
    <source>
        <dbReference type="Proteomes" id="UP000054653"/>
    </source>
</evidence>
<keyword evidence="1" id="KW-0732">Signal</keyword>
<evidence type="ECO:0000256" key="1">
    <source>
        <dbReference type="SAM" id="SignalP"/>
    </source>
</evidence>
<name>A0A0V1CID6_TRIBR</name>
<protein>
    <submittedName>
        <fullName evidence="2">Uncharacterized protein</fullName>
    </submittedName>
</protein>
<evidence type="ECO:0000313" key="2">
    <source>
        <dbReference type="EMBL" id="KRY48499.1"/>
    </source>
</evidence>
<feature type="chain" id="PRO_5006875908" evidence="1">
    <location>
        <begin position="19"/>
        <end position="150"/>
    </location>
</feature>
<dbReference type="EMBL" id="JYDI01000205">
    <property type="protein sequence ID" value="KRY48499.1"/>
    <property type="molecule type" value="Genomic_DNA"/>
</dbReference>
<dbReference type="Proteomes" id="UP000054653">
    <property type="component" value="Unassembled WGS sequence"/>
</dbReference>
<accession>A0A0V1CID6</accession>
<keyword evidence="3" id="KW-1185">Reference proteome</keyword>
<dbReference type="AlphaFoldDB" id="A0A0V1CID6"/>